<feature type="signal peptide" evidence="6">
    <location>
        <begin position="1"/>
        <end position="27"/>
    </location>
</feature>
<dbReference type="PANTHER" id="PTHR10030">
    <property type="entry name" value="ALPHA-L-FUCOSIDASE"/>
    <property type="match status" value="1"/>
</dbReference>
<dbReference type="Proteomes" id="UP000318437">
    <property type="component" value="Unassembled WGS sequence"/>
</dbReference>
<evidence type="ECO:0000259" key="7">
    <source>
        <dbReference type="Pfam" id="PF01120"/>
    </source>
</evidence>
<dbReference type="Gene3D" id="2.60.120.260">
    <property type="entry name" value="Galactose-binding domain-like"/>
    <property type="match status" value="1"/>
</dbReference>
<organism evidence="8 9">
    <name type="scientific">Bythopirellula polymerisocia</name>
    <dbReference type="NCBI Taxonomy" id="2528003"/>
    <lineage>
        <taxon>Bacteria</taxon>
        <taxon>Pseudomonadati</taxon>
        <taxon>Planctomycetota</taxon>
        <taxon>Planctomycetia</taxon>
        <taxon>Pirellulales</taxon>
        <taxon>Lacipirellulaceae</taxon>
        <taxon>Bythopirellula</taxon>
    </lineage>
</organism>
<evidence type="ECO:0000256" key="5">
    <source>
        <dbReference type="ARBA" id="ARBA00023295"/>
    </source>
</evidence>
<gene>
    <name evidence="8" type="ORF">Pla144_46120</name>
</gene>
<evidence type="ECO:0000256" key="6">
    <source>
        <dbReference type="SAM" id="SignalP"/>
    </source>
</evidence>
<dbReference type="SMART" id="SM00812">
    <property type="entry name" value="Alpha_L_fucos"/>
    <property type="match status" value="1"/>
</dbReference>
<dbReference type="AlphaFoldDB" id="A0A5C6CD77"/>
<accession>A0A5C6CD77</accession>
<evidence type="ECO:0000256" key="1">
    <source>
        <dbReference type="ARBA" id="ARBA00007951"/>
    </source>
</evidence>
<dbReference type="EC" id="3.2.1.51" evidence="2"/>
<comment type="similarity">
    <text evidence="1">Belongs to the glycosyl hydrolase 29 family.</text>
</comment>
<dbReference type="GO" id="GO:0016139">
    <property type="term" value="P:glycoside catabolic process"/>
    <property type="evidence" value="ECO:0007669"/>
    <property type="project" value="TreeGrafter"/>
</dbReference>
<dbReference type="GO" id="GO:0006004">
    <property type="term" value="P:fucose metabolic process"/>
    <property type="evidence" value="ECO:0007669"/>
    <property type="project" value="TreeGrafter"/>
</dbReference>
<dbReference type="InterPro" id="IPR057739">
    <property type="entry name" value="Glyco_hydro_29_N"/>
</dbReference>
<evidence type="ECO:0000256" key="3">
    <source>
        <dbReference type="ARBA" id="ARBA00022729"/>
    </source>
</evidence>
<comment type="caution">
    <text evidence="8">The sequence shown here is derived from an EMBL/GenBank/DDBJ whole genome shotgun (WGS) entry which is preliminary data.</text>
</comment>
<dbReference type="GO" id="GO:0004560">
    <property type="term" value="F:alpha-L-fucosidase activity"/>
    <property type="evidence" value="ECO:0007669"/>
    <property type="project" value="InterPro"/>
</dbReference>
<keyword evidence="3 6" id="KW-0732">Signal</keyword>
<keyword evidence="9" id="KW-1185">Reference proteome</keyword>
<keyword evidence="5" id="KW-0326">Glycosidase</keyword>
<dbReference type="EMBL" id="SJPS01000010">
    <property type="protein sequence ID" value="TWU21391.1"/>
    <property type="molecule type" value="Genomic_DNA"/>
</dbReference>
<feature type="chain" id="PRO_5023012923" description="alpha-L-fucosidase" evidence="6">
    <location>
        <begin position="28"/>
        <end position="461"/>
    </location>
</feature>
<evidence type="ECO:0000256" key="4">
    <source>
        <dbReference type="ARBA" id="ARBA00022801"/>
    </source>
</evidence>
<evidence type="ECO:0000256" key="2">
    <source>
        <dbReference type="ARBA" id="ARBA00012662"/>
    </source>
</evidence>
<dbReference type="Gene3D" id="3.20.20.80">
    <property type="entry name" value="Glycosidases"/>
    <property type="match status" value="1"/>
</dbReference>
<keyword evidence="4" id="KW-0378">Hydrolase</keyword>
<dbReference type="InterPro" id="IPR000933">
    <property type="entry name" value="Glyco_hydro_29"/>
</dbReference>
<dbReference type="InterPro" id="IPR017853">
    <property type="entry name" value="GH"/>
</dbReference>
<dbReference type="PANTHER" id="PTHR10030:SF37">
    <property type="entry name" value="ALPHA-L-FUCOSIDASE-RELATED"/>
    <property type="match status" value="1"/>
</dbReference>
<dbReference type="Pfam" id="PF01120">
    <property type="entry name" value="Alpha_L_fucos"/>
    <property type="match status" value="1"/>
</dbReference>
<evidence type="ECO:0000313" key="9">
    <source>
        <dbReference type="Proteomes" id="UP000318437"/>
    </source>
</evidence>
<proteinExistence type="inferred from homology"/>
<reference evidence="8 9" key="1">
    <citation type="submission" date="2019-02" db="EMBL/GenBank/DDBJ databases">
        <title>Deep-cultivation of Planctomycetes and their phenomic and genomic characterization uncovers novel biology.</title>
        <authorList>
            <person name="Wiegand S."/>
            <person name="Jogler M."/>
            <person name="Boedeker C."/>
            <person name="Pinto D."/>
            <person name="Vollmers J."/>
            <person name="Rivas-Marin E."/>
            <person name="Kohn T."/>
            <person name="Peeters S.H."/>
            <person name="Heuer A."/>
            <person name="Rast P."/>
            <person name="Oberbeckmann S."/>
            <person name="Bunk B."/>
            <person name="Jeske O."/>
            <person name="Meyerdierks A."/>
            <person name="Storesund J.E."/>
            <person name="Kallscheuer N."/>
            <person name="Luecker S."/>
            <person name="Lage O.M."/>
            <person name="Pohl T."/>
            <person name="Merkel B.J."/>
            <person name="Hornburger P."/>
            <person name="Mueller R.-W."/>
            <person name="Bruemmer F."/>
            <person name="Labrenz M."/>
            <person name="Spormann A.M."/>
            <person name="Op Den Camp H."/>
            <person name="Overmann J."/>
            <person name="Amann R."/>
            <person name="Jetten M.S.M."/>
            <person name="Mascher T."/>
            <person name="Medema M.H."/>
            <person name="Devos D.P."/>
            <person name="Kaster A.-K."/>
            <person name="Ovreas L."/>
            <person name="Rohde M."/>
            <person name="Galperin M.Y."/>
            <person name="Jogler C."/>
        </authorList>
    </citation>
    <scope>NUCLEOTIDE SEQUENCE [LARGE SCALE GENOMIC DNA]</scope>
    <source>
        <strain evidence="8 9">Pla144</strain>
    </source>
</reference>
<sequence length="461" mass="52361" precursor="true">MNRRNFLRSSIATGLNVAGLSSTIAYANNNLSSELDLQLLSEIDNPRPAANQLAWQDCELGMFYHFDIPIFKPGWDWRTFEGLPTPQDFNPKELDTDQWLEAARAIGARYAVLVAKHCSGFLTWQSDIYPYGVKQAKWRDGHGDIVADFIASCCKFNVRPGIYASVSANCYWNVDNPGLVNRGRGGDPKHQAEYVRSQERMLEELWGRYGELFYIWFDGGVLAPEDGGPDIVPMYERLQSNANVFQGPRATTRWVGNEEGVADYPCWATVSQLNENGMGSPNGTIWQPGECDVPIRENGWFWEDDQENTIHSLESLMDMYYRSVGHNCNLLINANPDTRGLVPEADMKRYSDLGKEIRTRFNTPVARIAGRGDCHILMFPKPQCVEHVWVMEDIRYGERIRAYNIEALTPNSGWQQIVFGTSVGHKRIHRFKPVQAKKLRMNVTKETSTPVLRDFSAFSAL</sequence>
<name>A0A5C6CD77_9BACT</name>
<evidence type="ECO:0000313" key="8">
    <source>
        <dbReference type="EMBL" id="TWU21391.1"/>
    </source>
</evidence>
<protein>
    <recommendedName>
        <fullName evidence="2">alpha-L-fucosidase</fullName>
        <ecNumber evidence="2">3.2.1.51</ecNumber>
    </recommendedName>
</protein>
<dbReference type="GO" id="GO:0005764">
    <property type="term" value="C:lysosome"/>
    <property type="evidence" value="ECO:0007669"/>
    <property type="project" value="TreeGrafter"/>
</dbReference>
<feature type="domain" description="Glycoside hydrolase family 29 N-terminal" evidence="7">
    <location>
        <begin position="63"/>
        <end position="355"/>
    </location>
</feature>
<dbReference type="SUPFAM" id="SSF51445">
    <property type="entry name" value="(Trans)glycosidases"/>
    <property type="match status" value="1"/>
</dbReference>